<dbReference type="InterPro" id="IPR016964">
    <property type="entry name" value="Sigma2_recept"/>
</dbReference>
<name>W1QAZ5_OGAPD</name>
<keyword evidence="11" id="KW-1185">Reference proteome</keyword>
<dbReference type="InterPro" id="IPR033118">
    <property type="entry name" value="EXPERA"/>
</dbReference>
<dbReference type="KEGG" id="opa:HPODL_03161"/>
<dbReference type="Proteomes" id="UP000008673">
    <property type="component" value="Unassembled WGS sequence"/>
</dbReference>
<evidence type="ECO:0000256" key="8">
    <source>
        <dbReference type="SAM" id="Phobius"/>
    </source>
</evidence>
<evidence type="ECO:0000313" key="10">
    <source>
        <dbReference type="EMBL" id="ESW96540.1"/>
    </source>
</evidence>
<evidence type="ECO:0000256" key="6">
    <source>
        <dbReference type="ARBA" id="ARBA00023136"/>
    </source>
</evidence>
<dbReference type="PROSITE" id="PS51751">
    <property type="entry name" value="EXPERA"/>
    <property type="match status" value="1"/>
</dbReference>
<evidence type="ECO:0000256" key="2">
    <source>
        <dbReference type="ARBA" id="ARBA00009096"/>
    </source>
</evidence>
<sequence>MDATLAVPRAWQLDIQKRLSDFHVAQNKDFLCAEPPLWLQFFVVFELVFQLPLFVAAGADYWKNKCYSPKLHPYMLLYGFNASFTTLCCLVYVYFESAAHGLTTAETLNLLGVYFPTFVIPAMMTVDFASRINANISGKQHTD</sequence>
<comment type="subcellular location">
    <subcellularLocation>
        <location evidence="1">Endoplasmic reticulum membrane</location>
        <topology evidence="1">Multi-pass membrane protein</topology>
    </subcellularLocation>
</comment>
<keyword evidence="3 7" id="KW-0812">Transmembrane</keyword>
<evidence type="ECO:0000256" key="1">
    <source>
        <dbReference type="ARBA" id="ARBA00004477"/>
    </source>
</evidence>
<gene>
    <name evidence="10" type="ORF">HPODL_03161</name>
</gene>
<evidence type="ECO:0000256" key="4">
    <source>
        <dbReference type="ARBA" id="ARBA00022824"/>
    </source>
</evidence>
<dbReference type="RefSeq" id="XP_013932970.1">
    <property type="nucleotide sequence ID" value="XM_014077495.1"/>
</dbReference>
<protein>
    <recommendedName>
        <fullName evidence="9">EXPERA domain-containing protein</fullName>
    </recommendedName>
</protein>
<dbReference type="GO" id="GO:0005789">
    <property type="term" value="C:endoplasmic reticulum membrane"/>
    <property type="evidence" value="ECO:0007669"/>
    <property type="project" value="UniProtKB-SubCell"/>
</dbReference>
<organism evidence="10 11">
    <name type="scientific">Ogataea parapolymorpha (strain ATCC 26012 / BCRC 20466 / JCM 22074 / NRRL Y-7560 / DL-1)</name>
    <name type="common">Yeast</name>
    <name type="synonym">Hansenula polymorpha</name>
    <dbReference type="NCBI Taxonomy" id="871575"/>
    <lineage>
        <taxon>Eukaryota</taxon>
        <taxon>Fungi</taxon>
        <taxon>Dikarya</taxon>
        <taxon>Ascomycota</taxon>
        <taxon>Saccharomycotina</taxon>
        <taxon>Pichiomycetes</taxon>
        <taxon>Pichiales</taxon>
        <taxon>Pichiaceae</taxon>
        <taxon>Ogataea</taxon>
    </lineage>
</organism>
<dbReference type="PANTHER" id="PTHR31204:SF1">
    <property type="entry name" value="SIGMA INTRACELLULAR RECEPTOR 2"/>
    <property type="match status" value="1"/>
</dbReference>
<dbReference type="eggNOG" id="ENOG502S75H">
    <property type="taxonomic scope" value="Eukaryota"/>
</dbReference>
<evidence type="ECO:0000256" key="3">
    <source>
        <dbReference type="ARBA" id="ARBA00022692"/>
    </source>
</evidence>
<dbReference type="STRING" id="871575.W1QAZ5"/>
<dbReference type="GO" id="GO:0006626">
    <property type="term" value="P:protein targeting to mitochondrion"/>
    <property type="evidence" value="ECO:0007669"/>
    <property type="project" value="EnsemblFungi"/>
</dbReference>
<dbReference type="AlphaFoldDB" id="W1QAZ5"/>
<feature type="transmembrane region" description="Helical" evidence="8">
    <location>
        <begin position="107"/>
        <end position="129"/>
    </location>
</feature>
<dbReference type="GeneID" id="25772605"/>
<dbReference type="EMBL" id="AEOI02000010">
    <property type="protein sequence ID" value="ESW96540.1"/>
    <property type="molecule type" value="Genomic_DNA"/>
</dbReference>
<comment type="similarity">
    <text evidence="2">Belongs to the TMEM97/sigma-2 receptor family.</text>
</comment>
<feature type="domain" description="EXPERA" evidence="9">
    <location>
        <begin position="1"/>
        <end position="125"/>
    </location>
</feature>
<evidence type="ECO:0000256" key="5">
    <source>
        <dbReference type="ARBA" id="ARBA00022989"/>
    </source>
</evidence>
<feature type="transmembrane region" description="Helical" evidence="8">
    <location>
        <begin position="37"/>
        <end position="62"/>
    </location>
</feature>
<dbReference type="PANTHER" id="PTHR31204">
    <property type="entry name" value="SIGMA INTRACELLULAR RECEPTOR 2"/>
    <property type="match status" value="1"/>
</dbReference>
<keyword evidence="5 7" id="KW-1133">Transmembrane helix</keyword>
<proteinExistence type="inferred from homology"/>
<comment type="caution">
    <text evidence="10">The sequence shown here is derived from an EMBL/GenBank/DDBJ whole genome shotgun (WGS) entry which is preliminary data.</text>
</comment>
<keyword evidence="4" id="KW-0256">Endoplasmic reticulum</keyword>
<feature type="transmembrane region" description="Helical" evidence="8">
    <location>
        <begin position="74"/>
        <end position="95"/>
    </location>
</feature>
<dbReference type="InterPro" id="IPR051987">
    <property type="entry name" value="Sigma-2_receptor-like"/>
</dbReference>
<dbReference type="OrthoDB" id="433124at2759"/>
<dbReference type="HOGENOM" id="CLU_086812_4_0_1"/>
<dbReference type="Pfam" id="PF05241">
    <property type="entry name" value="EBP"/>
    <property type="match status" value="1"/>
</dbReference>
<evidence type="ECO:0000259" key="9">
    <source>
        <dbReference type="PROSITE" id="PS51751"/>
    </source>
</evidence>
<accession>W1QAZ5</accession>
<dbReference type="OMA" id="EFKDPMV"/>
<dbReference type="PIRSF" id="PIRSF031032">
    <property type="entry name" value="TMP_97_prd"/>
    <property type="match status" value="1"/>
</dbReference>
<keyword evidence="6 7" id="KW-0472">Membrane</keyword>
<evidence type="ECO:0000256" key="7">
    <source>
        <dbReference type="PROSITE-ProRule" id="PRU01087"/>
    </source>
</evidence>
<evidence type="ECO:0000313" key="11">
    <source>
        <dbReference type="Proteomes" id="UP000008673"/>
    </source>
</evidence>
<reference evidence="10 11" key="1">
    <citation type="journal article" date="2013" name="BMC Genomics">
        <title>Genome sequence and analysis of methylotrophic yeast Hansenula polymorpha DL1.</title>
        <authorList>
            <person name="Ravin N.V."/>
            <person name="Eldarov M.A."/>
            <person name="Kadnikov V.V."/>
            <person name="Beletsky A.V."/>
            <person name="Schneider J."/>
            <person name="Mardanova E.S."/>
            <person name="Smekalova E.M."/>
            <person name="Zvereva M.I."/>
            <person name="Dontsova O.A."/>
            <person name="Mardanov A.V."/>
            <person name="Skryabin K.G."/>
        </authorList>
    </citation>
    <scope>NUCLEOTIDE SEQUENCE [LARGE SCALE GENOMIC DNA]</scope>
    <source>
        <strain evidence="11">ATCC 26012 / BCRC 20466 / JCM 22074 / NRRL Y-7560 / DL-1</strain>
    </source>
</reference>